<evidence type="ECO:0000313" key="24">
    <source>
        <dbReference type="Proteomes" id="UP000613177"/>
    </source>
</evidence>
<evidence type="ECO:0000256" key="2">
    <source>
        <dbReference type="ARBA" id="ARBA00001913"/>
    </source>
</evidence>
<dbReference type="PANTHER" id="PTHR43069:SF2">
    <property type="entry name" value="FUMARYLACETOACETASE"/>
    <property type="match status" value="1"/>
</dbReference>
<keyword evidence="12" id="KW-0828">Tyrosine catabolism</keyword>
<feature type="domain" description="Fumarylacetoacetase-like C-terminal" evidence="20">
    <location>
        <begin position="130"/>
        <end position="401"/>
    </location>
</feature>
<dbReference type="FunFam" id="3.90.850.10:FF:000004">
    <property type="entry name" value="Fumarylacetoacetase"/>
    <property type="match status" value="1"/>
</dbReference>
<dbReference type="GO" id="GO:0006559">
    <property type="term" value="P:L-phenylalanine catabolic process"/>
    <property type="evidence" value="ECO:0007669"/>
    <property type="project" value="UniProtKB-UniPathway"/>
</dbReference>
<keyword evidence="8 18" id="KW-0479">Metal-binding</keyword>
<dbReference type="InterPro" id="IPR012341">
    <property type="entry name" value="6hp_glycosidase-like_sf"/>
</dbReference>
<dbReference type="Pfam" id="PF00723">
    <property type="entry name" value="Glyco_hydro_15"/>
    <property type="match status" value="2"/>
</dbReference>
<dbReference type="InterPro" id="IPR015377">
    <property type="entry name" value="Fumarylacetoacetase_N"/>
</dbReference>
<feature type="binding site" evidence="17">
    <location>
        <position position="251"/>
    </location>
    <ligand>
        <name>substrate</name>
    </ligand>
</feature>
<feature type="domain" description="Fumarylacetoacetase N-terminal" evidence="21">
    <location>
        <begin position="18"/>
        <end position="124"/>
    </location>
</feature>
<dbReference type="GO" id="GO:0004334">
    <property type="term" value="F:fumarylacetoacetase activity"/>
    <property type="evidence" value="ECO:0007669"/>
    <property type="project" value="UniProtKB-EC"/>
</dbReference>
<feature type="binding site" evidence="17">
    <location>
        <position position="358"/>
    </location>
    <ligand>
        <name>substrate</name>
    </ligand>
</feature>
<dbReference type="InterPro" id="IPR045582">
    <property type="entry name" value="Trehalase-like_N"/>
</dbReference>
<dbReference type="InterPro" id="IPR036663">
    <property type="entry name" value="Fumarylacetoacetase_C_sf"/>
</dbReference>
<evidence type="ECO:0000256" key="12">
    <source>
        <dbReference type="ARBA" id="ARBA00022878"/>
    </source>
</evidence>
<dbReference type="Pfam" id="PF09298">
    <property type="entry name" value="FAA_hydrolase_N"/>
    <property type="match status" value="1"/>
</dbReference>
<evidence type="ECO:0000259" key="21">
    <source>
        <dbReference type="Pfam" id="PF09298"/>
    </source>
</evidence>
<feature type="binding site" evidence="18">
    <location>
        <position position="240"/>
    </location>
    <ligand>
        <name>Ca(2+)</name>
        <dbReference type="ChEBI" id="CHEBI:29108"/>
    </ligand>
</feature>
<comment type="cofactor">
    <cofactor evidence="2 18">
        <name>Ca(2+)</name>
        <dbReference type="ChEBI" id="CHEBI:29108"/>
    </cofactor>
</comment>
<dbReference type="GO" id="GO:1902000">
    <property type="term" value="P:homogentisate catabolic process"/>
    <property type="evidence" value="ECO:0007669"/>
    <property type="project" value="TreeGrafter"/>
</dbReference>
<gene>
    <name evidence="23" type="ORF">INT48_001344</name>
</gene>
<evidence type="ECO:0000256" key="6">
    <source>
        <dbReference type="ARBA" id="ARBA00012094"/>
    </source>
</evidence>
<feature type="binding site" evidence="17">
    <location>
        <position position="148"/>
    </location>
    <ligand>
        <name>substrate</name>
    </ligand>
</feature>
<feature type="binding site" evidence="18">
    <location>
        <position position="264"/>
    </location>
    <ligand>
        <name>Mg(2+)</name>
        <dbReference type="ChEBI" id="CHEBI:18420"/>
    </ligand>
</feature>
<comment type="caution">
    <text evidence="23">The sequence shown here is derived from an EMBL/GenBank/DDBJ whole genome shotgun (WGS) entry which is preliminary data.</text>
</comment>
<dbReference type="Gene3D" id="2.30.30.230">
    <property type="entry name" value="Fumarylacetoacetase, N-terminal domain"/>
    <property type="match status" value="1"/>
</dbReference>
<evidence type="ECO:0000256" key="7">
    <source>
        <dbReference type="ARBA" id="ARBA00014741"/>
    </source>
</evidence>
<dbReference type="Pfam" id="PF01557">
    <property type="entry name" value="FAA_hydrolase"/>
    <property type="match status" value="1"/>
</dbReference>
<feature type="binding site" evidence="17">
    <location>
        <position position="134"/>
    </location>
    <ligand>
        <name>substrate</name>
    </ligand>
</feature>
<evidence type="ECO:0000256" key="1">
    <source>
        <dbReference type="ARBA" id="ARBA00000353"/>
    </source>
</evidence>
<dbReference type="FunFam" id="2.30.30.230:FF:000001">
    <property type="entry name" value="Fumarylacetoacetase"/>
    <property type="match status" value="1"/>
</dbReference>
<evidence type="ECO:0000259" key="20">
    <source>
        <dbReference type="Pfam" id="PF01557"/>
    </source>
</evidence>
<feature type="domain" description="Trehalase-like N-terminal" evidence="22">
    <location>
        <begin position="472"/>
        <end position="607"/>
    </location>
</feature>
<dbReference type="EC" id="3.7.1.2" evidence="6"/>
<comment type="pathway">
    <text evidence="4">Amino-acid degradation; L-phenylalanine degradation; acetoacetate and fumarate from L-phenylalanine: step 6/6.</text>
</comment>
<comment type="catalytic activity">
    <reaction evidence="1">
        <text>4-fumarylacetoacetate + H2O = acetoacetate + fumarate + H(+)</text>
        <dbReference type="Rhea" id="RHEA:10244"/>
        <dbReference type="ChEBI" id="CHEBI:13705"/>
        <dbReference type="ChEBI" id="CHEBI:15377"/>
        <dbReference type="ChEBI" id="CHEBI:15378"/>
        <dbReference type="ChEBI" id="CHEBI:18034"/>
        <dbReference type="ChEBI" id="CHEBI:29806"/>
        <dbReference type="EC" id="3.7.1.2"/>
    </reaction>
</comment>
<dbReference type="PANTHER" id="PTHR43069">
    <property type="entry name" value="FUMARYLACETOACETASE"/>
    <property type="match status" value="1"/>
</dbReference>
<accession>A0A8H7SXN6</accession>
<feature type="domain" description="GH15-like" evidence="19">
    <location>
        <begin position="957"/>
        <end position="1093"/>
    </location>
</feature>
<dbReference type="InterPro" id="IPR008928">
    <property type="entry name" value="6-hairpin_glycosidase_sf"/>
</dbReference>
<keyword evidence="24" id="KW-1185">Reference proteome</keyword>
<dbReference type="GO" id="GO:0006572">
    <property type="term" value="P:L-tyrosine catabolic process"/>
    <property type="evidence" value="ECO:0007669"/>
    <property type="project" value="UniProtKB-KW"/>
</dbReference>
<comment type="similarity">
    <text evidence="5">Belongs to the FAH family.</text>
</comment>
<dbReference type="GO" id="GO:0005975">
    <property type="term" value="P:carbohydrate metabolic process"/>
    <property type="evidence" value="ECO:0007669"/>
    <property type="project" value="InterPro"/>
</dbReference>
<dbReference type="InterPro" id="IPR036462">
    <property type="entry name" value="Fumarylacetoacetase_N_sf"/>
</dbReference>
<sequence>MTLESFVSVSNNSDFPIQNIPFGVFSTSDKPTPRVGTAIGDKAVDLSEVAKAGLLDGVQGLSDPVKIFSESSLNTFMSLGRPVWRATRLAIQDILSKDNAKLRDNSELLQKVLVPLTEVKMHLPARIGDYTDFYCSREHATNVGIMFRGKDNALQPNWLHIPVGYHGRASSVVVSGTDIRRPAGQKLPAKDAKAPVFGPSGRLDIELEVGWFVGTGNNLGEKIDIKDAQDHIFGLVLVNDWSARDIQAWEYVPLGPFLGKSFGTSISPWIVTMDALEPFLVSGPVQASPEPLPYLQENRPSAYDINLQVQIKPAESSKFETVTVSNLKHMYWSVTQQLAHHTVNGCNMRPGDMGATGTISGPEKGSYGSLLEITWSGKDKITFENGVERTFLQDGDEVKITGRQRENSDSKDRSYGYQLESEIESSEEKCAELPAGFRYVADTRRQSMNPDNFLTPDLENTCSDVRKRGYLPIENYGIIGNMRTIALIGTDASCDFFCYPKFDSPSIFCRVLDKDKGGHFSISPSTPHTSNKQMYLPNSNILTTRFLSDEGVAEITDYMHIPANGQRRTTKPLLPWIIRKVRVIRGSVSFRMECYPAFNYAQARHSTEVINEPVSDDQQTIAGLEAKLYPEEELHYYTGRDRVIYTSDDGLTMDLRHLVKCGEFECPLVKLKVDVKDTAHLGAGIYSEFDLKETQEVVFVFREVPIATDRSHETPIDRRFRLASDPPLTMSLLDALFRQTSTYWLEWVKQSTYKGRWRENVLRSALTLKLLTYEPTGAVIAAPTFGFPEAIGGPRNWDYRYVWIRDSSFTIYAFLRLGFSHEAKEFMNYIKNRCDDLNEDGSLNIMYSIDGVKRLDEIDLLHMDGYRGSKPVRIGNGAYDHIQLDIYGELMDGIYLYNKYGSPISYDMWCAVRKLADYVCENWEMPDMSIWEVRGRRQQFTYSLVMCWVALDRGNDDDNDNDDASTLIMPLVFFSSPTDPRLLNTINRILMPPEKGGLVANDLVFRYNFLTTDDGVGGLEGAFSMCTFWLVEALTRAGKYDKKLLNRAVVMFEKMLSYANHLGLFSEEVARSGELLGNFPQAFTHLSFISAAYNLDRVLSHSKESD</sequence>
<dbReference type="InterPro" id="IPR011234">
    <property type="entry name" value="Fumarylacetoacetase-like_C"/>
</dbReference>
<proteinExistence type="inferred from homology"/>
<feature type="domain" description="GH15-like" evidence="19">
    <location>
        <begin position="758"/>
        <end position="956"/>
    </location>
</feature>
<dbReference type="SUPFAM" id="SSF63433">
    <property type="entry name" value="Fumarylacetoacetate hydrolase, FAH, N-terminal domain"/>
    <property type="match status" value="1"/>
</dbReference>
<dbReference type="UniPathway" id="UPA00139">
    <property type="reaction ID" value="UER00341"/>
</dbReference>
<evidence type="ECO:0000256" key="3">
    <source>
        <dbReference type="ARBA" id="ARBA00001946"/>
    </source>
</evidence>
<evidence type="ECO:0000256" key="10">
    <source>
        <dbReference type="ARBA" id="ARBA00022837"/>
    </source>
</evidence>
<evidence type="ECO:0000259" key="22">
    <source>
        <dbReference type="Pfam" id="PF19291"/>
    </source>
</evidence>
<dbReference type="NCBIfam" id="TIGR01266">
    <property type="entry name" value="fum_ac_acetase"/>
    <property type="match status" value="1"/>
</dbReference>
<comment type="cofactor">
    <cofactor evidence="3 18">
        <name>Mg(2+)</name>
        <dbReference type="ChEBI" id="CHEBI:18420"/>
    </cofactor>
</comment>
<keyword evidence="11 18" id="KW-0460">Magnesium</keyword>
<evidence type="ECO:0000313" key="23">
    <source>
        <dbReference type="EMBL" id="KAG2236281.1"/>
    </source>
</evidence>
<evidence type="ECO:0000259" key="19">
    <source>
        <dbReference type="Pfam" id="PF00723"/>
    </source>
</evidence>
<name>A0A8H7SXN6_9FUNG</name>
<feature type="binding site" evidence="18">
    <location>
        <position position="208"/>
    </location>
    <ligand>
        <name>Ca(2+)</name>
        <dbReference type="ChEBI" id="CHEBI:29108"/>
    </ligand>
</feature>
<feature type="binding site" evidence="18">
    <location>
        <position position="260"/>
    </location>
    <ligand>
        <name>Mg(2+)</name>
        <dbReference type="ChEBI" id="CHEBI:18420"/>
    </ligand>
</feature>
<keyword evidence="10 18" id="KW-0106">Calcium</keyword>
<evidence type="ECO:0000256" key="17">
    <source>
        <dbReference type="PIRSR" id="PIRSR605959-2"/>
    </source>
</evidence>
<dbReference type="Pfam" id="PF19291">
    <property type="entry name" value="TREH_N"/>
    <property type="match status" value="1"/>
</dbReference>
<protein>
    <recommendedName>
        <fullName evidence="7">Fumarylacetoacetase</fullName>
        <ecNumber evidence="6">3.7.1.2</ecNumber>
    </recommendedName>
    <alternativeName>
        <fullName evidence="14">Beta-diketonase</fullName>
    </alternativeName>
    <alternativeName>
        <fullName evidence="15">Fumarylacetoacetate hydrolase</fullName>
    </alternativeName>
</protein>
<dbReference type="GO" id="GO:0046872">
    <property type="term" value="F:metal ion binding"/>
    <property type="evidence" value="ECO:0007669"/>
    <property type="project" value="UniProtKB-KW"/>
</dbReference>
<dbReference type="Gene3D" id="1.50.10.10">
    <property type="match status" value="2"/>
</dbReference>
<evidence type="ECO:0000256" key="5">
    <source>
        <dbReference type="ARBA" id="ARBA00010211"/>
    </source>
</evidence>
<evidence type="ECO:0000256" key="18">
    <source>
        <dbReference type="PIRSR" id="PIRSR605959-3"/>
    </source>
</evidence>
<dbReference type="EMBL" id="JAEPRE010000019">
    <property type="protein sequence ID" value="KAG2236281.1"/>
    <property type="molecule type" value="Genomic_DNA"/>
</dbReference>
<evidence type="ECO:0000256" key="8">
    <source>
        <dbReference type="ARBA" id="ARBA00022723"/>
    </source>
</evidence>
<dbReference type="SUPFAM" id="SSF56529">
    <property type="entry name" value="FAH"/>
    <property type="match status" value="1"/>
</dbReference>
<feature type="active site" description="Proton acceptor" evidence="16">
    <location>
        <position position="139"/>
    </location>
</feature>
<dbReference type="InterPro" id="IPR005959">
    <property type="entry name" value="Fumarylacetoacetase"/>
</dbReference>
<evidence type="ECO:0000256" key="14">
    <source>
        <dbReference type="ARBA" id="ARBA00030270"/>
    </source>
</evidence>
<evidence type="ECO:0000256" key="16">
    <source>
        <dbReference type="PIRSR" id="PIRSR605959-1"/>
    </source>
</evidence>
<feature type="binding site" evidence="17">
    <location>
        <position position="247"/>
    </location>
    <ligand>
        <name>substrate</name>
    </ligand>
</feature>
<organism evidence="23 24">
    <name type="scientific">Thamnidium elegans</name>
    <dbReference type="NCBI Taxonomy" id="101142"/>
    <lineage>
        <taxon>Eukaryota</taxon>
        <taxon>Fungi</taxon>
        <taxon>Fungi incertae sedis</taxon>
        <taxon>Mucoromycota</taxon>
        <taxon>Mucoromycotina</taxon>
        <taxon>Mucoromycetes</taxon>
        <taxon>Mucorales</taxon>
        <taxon>Mucorineae</taxon>
        <taxon>Mucoraceae</taxon>
        <taxon>Thamnidium</taxon>
    </lineage>
</organism>
<keyword evidence="9" id="KW-0378">Hydrolase</keyword>
<feature type="binding site" evidence="18">
    <location>
        <position position="206"/>
    </location>
    <ligand>
        <name>Ca(2+)</name>
        <dbReference type="ChEBI" id="CHEBI:29108"/>
    </ligand>
</feature>
<evidence type="ECO:0000256" key="11">
    <source>
        <dbReference type="ARBA" id="ARBA00022842"/>
    </source>
</evidence>
<feature type="binding site" evidence="18">
    <location>
        <position position="240"/>
    </location>
    <ligand>
        <name>Mg(2+)</name>
        <dbReference type="ChEBI" id="CHEBI:18420"/>
    </ligand>
</feature>
<dbReference type="Gene3D" id="3.90.850.10">
    <property type="entry name" value="Fumarylacetoacetase-like, C-terminal domain"/>
    <property type="match status" value="1"/>
</dbReference>
<feature type="binding site" evidence="18">
    <location>
        <position position="132"/>
    </location>
    <ligand>
        <name>Ca(2+)</name>
        <dbReference type="ChEBI" id="CHEBI:29108"/>
    </ligand>
</feature>
<evidence type="ECO:0000256" key="4">
    <source>
        <dbReference type="ARBA" id="ARBA00004782"/>
    </source>
</evidence>
<evidence type="ECO:0000256" key="15">
    <source>
        <dbReference type="ARBA" id="ARBA00031740"/>
    </source>
</evidence>
<reference evidence="23" key="1">
    <citation type="submission" date="2021-01" db="EMBL/GenBank/DDBJ databases">
        <title>Metabolic potential, ecology and presence of endohyphal bacteria is reflected in genomic diversity of Mucoromycotina.</title>
        <authorList>
            <person name="Muszewska A."/>
            <person name="Okrasinska A."/>
            <person name="Steczkiewicz K."/>
            <person name="Drgas O."/>
            <person name="Orlowska M."/>
            <person name="Perlinska-Lenart U."/>
            <person name="Aleksandrzak-Piekarczyk T."/>
            <person name="Szatraj K."/>
            <person name="Zielenkiewicz U."/>
            <person name="Pilsyk S."/>
            <person name="Malc E."/>
            <person name="Mieczkowski P."/>
            <person name="Kruszewska J.S."/>
            <person name="Biernat P."/>
            <person name="Pawlowska J."/>
        </authorList>
    </citation>
    <scope>NUCLEOTIDE SEQUENCE</scope>
    <source>
        <strain evidence="23">WA0000018081</strain>
    </source>
</reference>
<dbReference type="SUPFAM" id="SSF48208">
    <property type="entry name" value="Six-hairpin glycosidases"/>
    <property type="match status" value="1"/>
</dbReference>
<evidence type="ECO:0000256" key="9">
    <source>
        <dbReference type="ARBA" id="ARBA00022801"/>
    </source>
</evidence>
<evidence type="ECO:0000256" key="13">
    <source>
        <dbReference type="ARBA" id="ARBA00023232"/>
    </source>
</evidence>
<keyword evidence="13" id="KW-0585">Phenylalanine catabolism</keyword>
<dbReference type="InterPro" id="IPR011613">
    <property type="entry name" value="GH15-like"/>
</dbReference>
<dbReference type="Proteomes" id="UP000613177">
    <property type="component" value="Unassembled WGS sequence"/>
</dbReference>
<dbReference type="AlphaFoldDB" id="A0A8H7SXN6"/>